<keyword evidence="3" id="KW-0132">Cell division</keyword>
<evidence type="ECO:0000313" key="11">
    <source>
        <dbReference type="EMBL" id="MCS5719793.1"/>
    </source>
</evidence>
<protein>
    <submittedName>
        <fullName evidence="11">FtsQ-type POTRA domain-containing protein</fullName>
    </submittedName>
</protein>
<feature type="transmembrane region" description="Helical" evidence="9">
    <location>
        <begin position="250"/>
        <end position="271"/>
    </location>
</feature>
<feature type="compositionally biased region" description="Low complexity" evidence="8">
    <location>
        <begin position="103"/>
        <end position="114"/>
    </location>
</feature>
<evidence type="ECO:0000313" key="12">
    <source>
        <dbReference type="Proteomes" id="UP001165584"/>
    </source>
</evidence>
<dbReference type="InterPro" id="IPR005548">
    <property type="entry name" value="Cell_div_FtsQ/DivIB_C"/>
</dbReference>
<organism evidence="11 12">
    <name type="scientific">Herbiconiux aconitum</name>
    <dbReference type="NCBI Taxonomy" id="2970913"/>
    <lineage>
        <taxon>Bacteria</taxon>
        <taxon>Bacillati</taxon>
        <taxon>Actinomycetota</taxon>
        <taxon>Actinomycetes</taxon>
        <taxon>Micrococcales</taxon>
        <taxon>Microbacteriaceae</taxon>
        <taxon>Herbiconiux</taxon>
    </lineage>
</organism>
<dbReference type="Pfam" id="PF03799">
    <property type="entry name" value="FtsQ_DivIB_C"/>
    <property type="match status" value="1"/>
</dbReference>
<feature type="compositionally biased region" description="Pro residues" evidence="8">
    <location>
        <begin position="1"/>
        <end position="18"/>
    </location>
</feature>
<evidence type="ECO:0000256" key="8">
    <source>
        <dbReference type="SAM" id="MobiDB-lite"/>
    </source>
</evidence>
<gene>
    <name evidence="11" type="ORF">N1027_16790</name>
</gene>
<dbReference type="InterPro" id="IPR050487">
    <property type="entry name" value="FtsQ_DivIB"/>
</dbReference>
<keyword evidence="6 9" id="KW-0472">Membrane</keyword>
<keyword evidence="5 9" id="KW-1133">Transmembrane helix</keyword>
<keyword evidence="12" id="KW-1185">Reference proteome</keyword>
<evidence type="ECO:0000256" key="1">
    <source>
        <dbReference type="ARBA" id="ARBA00004370"/>
    </source>
</evidence>
<evidence type="ECO:0000256" key="7">
    <source>
        <dbReference type="ARBA" id="ARBA00023306"/>
    </source>
</evidence>
<feature type="compositionally biased region" description="Polar residues" evidence="8">
    <location>
        <begin position="184"/>
        <end position="194"/>
    </location>
</feature>
<name>A0ABT2GUG0_9MICO</name>
<evidence type="ECO:0000256" key="2">
    <source>
        <dbReference type="ARBA" id="ARBA00022475"/>
    </source>
</evidence>
<comment type="subcellular location">
    <subcellularLocation>
        <location evidence="1">Membrane</location>
    </subcellularLocation>
</comment>
<keyword evidence="4 9" id="KW-0812">Transmembrane</keyword>
<feature type="compositionally biased region" description="Basic residues" evidence="8">
    <location>
        <begin position="26"/>
        <end position="35"/>
    </location>
</feature>
<keyword evidence="2" id="KW-1003">Cell membrane</keyword>
<evidence type="ECO:0000259" key="10">
    <source>
        <dbReference type="PROSITE" id="PS51779"/>
    </source>
</evidence>
<feature type="region of interest" description="Disordered" evidence="8">
    <location>
        <begin position="1"/>
        <end position="220"/>
    </location>
</feature>
<dbReference type="InterPro" id="IPR013685">
    <property type="entry name" value="POTRA_FtsQ_type"/>
</dbReference>
<dbReference type="EMBL" id="JANLCM010000002">
    <property type="protein sequence ID" value="MCS5719793.1"/>
    <property type="molecule type" value="Genomic_DNA"/>
</dbReference>
<evidence type="ECO:0000256" key="9">
    <source>
        <dbReference type="SAM" id="Phobius"/>
    </source>
</evidence>
<evidence type="ECO:0000256" key="5">
    <source>
        <dbReference type="ARBA" id="ARBA00022989"/>
    </source>
</evidence>
<dbReference type="PROSITE" id="PS51779">
    <property type="entry name" value="POTRA"/>
    <property type="match status" value="1"/>
</dbReference>
<proteinExistence type="predicted"/>
<sequence length="471" mass="49564">MKRPPGITPPPPPPPVDPPASAGRSARPKPAKKRPSPAAPDAPPASKPTRAPIDVRDAETAPIDPLPPSARASRTTPSPSQPLASPRATQTPPPARPARRTTDAAPWWTTPASAADDDPTPPPATPSDANASVRFGKKSRTESAAPSDANATVPLGKKSRTEAAAPSDPNATVPLGKKSRTRPKTTGPSQTTQGDGEAAAATSPEHVPPRRSSGGAAIGTATLRAAIKDRRRYEKAESRRFTQRSRRRRMAWLISGASVAALVVVVLLAAYSPLLAVRTLTVEGLTRLDPTTVTTALDDQLGRPLALVDYGAIERDLAQFPYIESYSVEARPPDTLAVRIIERRPVAQVQNDAGFTLIDSAGVSVQESPERIPGFPVLDLTGTEIGSAGFRAASAVLMSLPDALIAQVDRISGTTPDSVTMVFTGAGQRVVWGDADDSDLKARILQRLIATQDPSLPVEYDVSSPQSPVIR</sequence>
<reference evidence="11" key="1">
    <citation type="submission" date="2022-08" db="EMBL/GenBank/DDBJ databases">
        <authorList>
            <person name="Deng Y."/>
            <person name="Han X.-F."/>
            <person name="Zhang Y.-Q."/>
        </authorList>
    </citation>
    <scope>NUCLEOTIDE SEQUENCE</scope>
    <source>
        <strain evidence="11">CPCC 205763</strain>
    </source>
</reference>
<comment type="caution">
    <text evidence="11">The sequence shown here is derived from an EMBL/GenBank/DDBJ whole genome shotgun (WGS) entry which is preliminary data.</text>
</comment>
<dbReference type="InterPro" id="IPR034746">
    <property type="entry name" value="POTRA"/>
</dbReference>
<dbReference type="PANTHER" id="PTHR37820:SF1">
    <property type="entry name" value="CELL DIVISION PROTEIN FTSQ"/>
    <property type="match status" value="1"/>
</dbReference>
<dbReference type="Proteomes" id="UP001165584">
    <property type="component" value="Unassembled WGS sequence"/>
</dbReference>
<evidence type="ECO:0000256" key="4">
    <source>
        <dbReference type="ARBA" id="ARBA00022692"/>
    </source>
</evidence>
<dbReference type="Pfam" id="PF08478">
    <property type="entry name" value="POTRA_1"/>
    <property type="match status" value="1"/>
</dbReference>
<feature type="compositionally biased region" description="Polar residues" evidence="8">
    <location>
        <begin position="72"/>
        <end position="83"/>
    </location>
</feature>
<keyword evidence="7" id="KW-0131">Cell cycle</keyword>
<feature type="compositionally biased region" description="Pro residues" evidence="8">
    <location>
        <begin position="37"/>
        <end position="46"/>
    </location>
</feature>
<evidence type="ECO:0000256" key="6">
    <source>
        <dbReference type="ARBA" id="ARBA00023136"/>
    </source>
</evidence>
<dbReference type="Gene3D" id="3.10.20.310">
    <property type="entry name" value="membrane protein fhac"/>
    <property type="match status" value="1"/>
</dbReference>
<feature type="domain" description="POTRA" evidence="10">
    <location>
        <begin position="275"/>
        <end position="343"/>
    </location>
</feature>
<accession>A0ABT2GUG0</accession>
<dbReference type="RefSeq" id="WP_259509315.1">
    <property type="nucleotide sequence ID" value="NZ_JANLCM010000002.1"/>
</dbReference>
<evidence type="ECO:0000256" key="3">
    <source>
        <dbReference type="ARBA" id="ARBA00022618"/>
    </source>
</evidence>
<dbReference type="PANTHER" id="PTHR37820">
    <property type="entry name" value="CELL DIVISION PROTEIN DIVIB"/>
    <property type="match status" value="1"/>
</dbReference>